<feature type="domain" description="SusD-like N-terminal" evidence="7">
    <location>
        <begin position="24"/>
        <end position="215"/>
    </location>
</feature>
<keyword evidence="5" id="KW-0998">Cell outer membrane</keyword>
<evidence type="ECO:0000256" key="1">
    <source>
        <dbReference type="ARBA" id="ARBA00004442"/>
    </source>
</evidence>
<dbReference type="Pfam" id="PF14322">
    <property type="entry name" value="SusD-like_3"/>
    <property type="match status" value="1"/>
</dbReference>
<comment type="similarity">
    <text evidence="2">Belongs to the SusD family.</text>
</comment>
<evidence type="ECO:0000313" key="9">
    <source>
        <dbReference type="Proteomes" id="UP000185003"/>
    </source>
</evidence>
<feature type="domain" description="RagB/SusD" evidence="6">
    <location>
        <begin position="304"/>
        <end position="552"/>
    </location>
</feature>
<organism evidence="8 9">
    <name type="scientific">Chitinophaga niabensis</name>
    <dbReference type="NCBI Taxonomy" id="536979"/>
    <lineage>
        <taxon>Bacteria</taxon>
        <taxon>Pseudomonadati</taxon>
        <taxon>Bacteroidota</taxon>
        <taxon>Chitinophagia</taxon>
        <taxon>Chitinophagales</taxon>
        <taxon>Chitinophagaceae</taxon>
        <taxon>Chitinophaga</taxon>
    </lineage>
</organism>
<proteinExistence type="inferred from homology"/>
<evidence type="ECO:0000259" key="6">
    <source>
        <dbReference type="Pfam" id="PF07980"/>
    </source>
</evidence>
<dbReference type="GO" id="GO:0009279">
    <property type="term" value="C:cell outer membrane"/>
    <property type="evidence" value="ECO:0007669"/>
    <property type="project" value="UniProtKB-SubCell"/>
</dbReference>
<evidence type="ECO:0000256" key="5">
    <source>
        <dbReference type="ARBA" id="ARBA00023237"/>
    </source>
</evidence>
<dbReference type="AlphaFoldDB" id="A0A1N6FHJ6"/>
<dbReference type="PROSITE" id="PS51257">
    <property type="entry name" value="PROKAR_LIPOPROTEIN"/>
    <property type="match status" value="1"/>
</dbReference>
<keyword evidence="4" id="KW-0472">Membrane</keyword>
<evidence type="ECO:0000313" key="8">
    <source>
        <dbReference type="EMBL" id="SIN94751.1"/>
    </source>
</evidence>
<dbReference type="Gene3D" id="1.25.40.390">
    <property type="match status" value="1"/>
</dbReference>
<reference evidence="8 9" key="1">
    <citation type="submission" date="2016-11" db="EMBL/GenBank/DDBJ databases">
        <authorList>
            <person name="Jaros S."/>
            <person name="Januszkiewicz K."/>
            <person name="Wedrychowicz H."/>
        </authorList>
    </citation>
    <scope>NUCLEOTIDE SEQUENCE [LARGE SCALE GENOMIC DNA]</scope>
    <source>
        <strain evidence="8 9">DSM 24787</strain>
    </source>
</reference>
<comment type="subcellular location">
    <subcellularLocation>
        <location evidence="1">Cell outer membrane</location>
    </subcellularLocation>
</comment>
<protein>
    <submittedName>
        <fullName evidence="8">Starch-binding associating with outer membrane</fullName>
    </submittedName>
</protein>
<evidence type="ECO:0000256" key="2">
    <source>
        <dbReference type="ARBA" id="ARBA00006275"/>
    </source>
</evidence>
<name>A0A1N6FHJ6_9BACT</name>
<dbReference type="SUPFAM" id="SSF48452">
    <property type="entry name" value="TPR-like"/>
    <property type="match status" value="1"/>
</dbReference>
<dbReference type="InterPro" id="IPR011990">
    <property type="entry name" value="TPR-like_helical_dom_sf"/>
</dbReference>
<evidence type="ECO:0000259" key="7">
    <source>
        <dbReference type="Pfam" id="PF14322"/>
    </source>
</evidence>
<dbReference type="InterPro" id="IPR033985">
    <property type="entry name" value="SusD-like_N"/>
</dbReference>
<dbReference type="EMBL" id="FSRA01000001">
    <property type="protein sequence ID" value="SIN94751.1"/>
    <property type="molecule type" value="Genomic_DNA"/>
</dbReference>
<dbReference type="CDD" id="cd08977">
    <property type="entry name" value="SusD"/>
    <property type="match status" value="1"/>
</dbReference>
<evidence type="ECO:0000256" key="3">
    <source>
        <dbReference type="ARBA" id="ARBA00022729"/>
    </source>
</evidence>
<dbReference type="Proteomes" id="UP000185003">
    <property type="component" value="Unassembled WGS sequence"/>
</dbReference>
<dbReference type="STRING" id="536979.SAMN04488055_2225"/>
<evidence type="ECO:0000256" key="4">
    <source>
        <dbReference type="ARBA" id="ARBA00023136"/>
    </source>
</evidence>
<accession>A0A1N6FHJ6</accession>
<dbReference type="OrthoDB" id="5694214at2"/>
<dbReference type="InterPro" id="IPR012944">
    <property type="entry name" value="SusD_RagB_dom"/>
</dbReference>
<keyword evidence="3" id="KW-0732">Signal</keyword>
<dbReference type="RefSeq" id="WP_074239298.1">
    <property type="nucleotide sequence ID" value="NZ_FSRA01000001.1"/>
</dbReference>
<dbReference type="Pfam" id="PF07980">
    <property type="entry name" value="SusD_RagB"/>
    <property type="match status" value="1"/>
</dbReference>
<sequence length="554" mass="62681">MTKYKFHIITAITAASLLLSCNKDFLDRPPQNQLSEGTFWTGEKDVYAALNAIYSQIDGGEGSIFEDGASDNAHAQYPWESNATTISLGDVTTSMNEGWNFTAIRRVNYFLENVDKVKMDATLKERFKAEARFMRAFRYFNMTNNFGDVPLITKTLSVEESYVARTPKADVLKFVLDELTAVSAILPPSYSGGKNNEKGRITKGAVIALKARVHLYNEQWQAAADAASQVMGMGYELFTITAEDAKDQADDYAQWVNFADATEAAKFRLGLRSYEKLFWQSNENNKEVILDRQHIPEKDAQFVNTYLLSDDLGGWSSVAPTQSLVDAYQSFKTGEAITPVAPATRATLYAARGTNPAFYDEYKNRDPRFYASILFDKASWNFIEQGYLFKWVKGGNNCSKTGYNFRKYVDPPTWAAQVDNHANHIIIRLAEILLTYAEAKNEVSGPDASIYDAVDKIRIRAGMPVLDRAKVNTKELLRAAIRNERRVELVLEGQRFMDIRRWKIAPAVMTNLYDLENGLVQTRRWDNKLYLMPVPQADIDKNPKLKPNNPGYTQ</sequence>
<keyword evidence="9" id="KW-1185">Reference proteome</keyword>
<gene>
    <name evidence="8" type="ORF">SAMN04488055_2225</name>
</gene>